<protein>
    <submittedName>
        <fullName evidence="1">Uncharacterized protein</fullName>
    </submittedName>
</protein>
<comment type="caution">
    <text evidence="1">The sequence shown here is derived from an EMBL/GenBank/DDBJ whole genome shotgun (WGS) entry which is preliminary data.</text>
</comment>
<accession>A0ACC2D7B3</accession>
<evidence type="ECO:0000313" key="1">
    <source>
        <dbReference type="EMBL" id="KAJ7550214.1"/>
    </source>
</evidence>
<gene>
    <name evidence="1" type="ORF">O6H91_07G088400</name>
</gene>
<sequence length="120" mass="14112">MGLLLLRLLVYMSCSLSGYGPWDNLQNAHLRPHHHGHYTRHLHYSATPLRLPEYPISLCQRSTALHMRHRPSPITVRLQHLPFMYYIMTYIYICICNIGDGRVSLFSVFEESYFILHVNV</sequence>
<evidence type="ECO:0000313" key="2">
    <source>
        <dbReference type="Proteomes" id="UP001162992"/>
    </source>
</evidence>
<dbReference type="EMBL" id="CM055098">
    <property type="protein sequence ID" value="KAJ7550214.1"/>
    <property type="molecule type" value="Genomic_DNA"/>
</dbReference>
<proteinExistence type="predicted"/>
<reference evidence="2" key="1">
    <citation type="journal article" date="2024" name="Proc. Natl. Acad. Sci. U.S.A.">
        <title>Extraordinary preservation of gene collinearity over three hundred million years revealed in homosporous lycophytes.</title>
        <authorList>
            <person name="Li C."/>
            <person name="Wickell D."/>
            <person name="Kuo L.Y."/>
            <person name="Chen X."/>
            <person name="Nie B."/>
            <person name="Liao X."/>
            <person name="Peng D."/>
            <person name="Ji J."/>
            <person name="Jenkins J."/>
            <person name="Williams M."/>
            <person name="Shu S."/>
            <person name="Plott C."/>
            <person name="Barry K."/>
            <person name="Rajasekar S."/>
            <person name="Grimwood J."/>
            <person name="Han X."/>
            <person name="Sun S."/>
            <person name="Hou Z."/>
            <person name="He W."/>
            <person name="Dai G."/>
            <person name="Sun C."/>
            <person name="Schmutz J."/>
            <person name="Leebens-Mack J.H."/>
            <person name="Li F.W."/>
            <person name="Wang L."/>
        </authorList>
    </citation>
    <scope>NUCLEOTIDE SEQUENCE [LARGE SCALE GENOMIC DNA]</scope>
    <source>
        <strain evidence="2">cv. PW_Plant_1</strain>
    </source>
</reference>
<keyword evidence="2" id="KW-1185">Reference proteome</keyword>
<name>A0ACC2D7B3_DIPCM</name>
<dbReference type="Proteomes" id="UP001162992">
    <property type="component" value="Chromosome 7"/>
</dbReference>
<organism evidence="1 2">
    <name type="scientific">Diphasiastrum complanatum</name>
    <name type="common">Issler's clubmoss</name>
    <name type="synonym">Lycopodium complanatum</name>
    <dbReference type="NCBI Taxonomy" id="34168"/>
    <lineage>
        <taxon>Eukaryota</taxon>
        <taxon>Viridiplantae</taxon>
        <taxon>Streptophyta</taxon>
        <taxon>Embryophyta</taxon>
        <taxon>Tracheophyta</taxon>
        <taxon>Lycopodiopsida</taxon>
        <taxon>Lycopodiales</taxon>
        <taxon>Lycopodiaceae</taxon>
        <taxon>Lycopodioideae</taxon>
        <taxon>Diphasiastrum</taxon>
    </lineage>
</organism>